<name>A0A9P1H2F8_9PEZI</name>
<feature type="region of interest" description="Disordered" evidence="1">
    <location>
        <begin position="1"/>
        <end position="78"/>
    </location>
</feature>
<evidence type="ECO:0000313" key="3">
    <source>
        <dbReference type="EMBL" id="CAI4214167.1"/>
    </source>
</evidence>
<feature type="compositionally biased region" description="Basic and acidic residues" evidence="1">
    <location>
        <begin position="1"/>
        <end position="13"/>
    </location>
</feature>
<organism evidence="3 4">
    <name type="scientific">Parascedosporium putredinis</name>
    <dbReference type="NCBI Taxonomy" id="1442378"/>
    <lineage>
        <taxon>Eukaryota</taxon>
        <taxon>Fungi</taxon>
        <taxon>Dikarya</taxon>
        <taxon>Ascomycota</taxon>
        <taxon>Pezizomycotina</taxon>
        <taxon>Sordariomycetes</taxon>
        <taxon>Hypocreomycetidae</taxon>
        <taxon>Microascales</taxon>
        <taxon>Microascaceae</taxon>
        <taxon>Parascedosporium</taxon>
    </lineage>
</organism>
<protein>
    <submittedName>
        <fullName evidence="3">Uncharacterized protein</fullName>
    </submittedName>
</protein>
<evidence type="ECO:0000256" key="1">
    <source>
        <dbReference type="SAM" id="MobiDB-lite"/>
    </source>
</evidence>
<gene>
    <name evidence="3" type="ORF">PPNO1_LOCUS3900</name>
</gene>
<feature type="region of interest" description="Disordered" evidence="1">
    <location>
        <begin position="115"/>
        <end position="160"/>
    </location>
</feature>
<dbReference type="EMBL" id="CALLCH030000010">
    <property type="protein sequence ID" value="CAI4214167.1"/>
    <property type="molecule type" value="Genomic_DNA"/>
</dbReference>
<sequence length="258" mass="27843">MDRSNLPPDEHLPEVVPDQSPQALPKEAAPQYEAHLGEKDPKYPVLPEDVPKQAIDPYGSPETVGAVPVSPHGTPASPIKEEKRILGLKRKTFIIFIVALVVLAAALGGGLGGGLAKKSKGSNTAGQDGEESQDEPTPTESETTSSSSTTTSATPTATFLNNGTARTSGFAFQAYSELNYGGDATDIYIDEGFFDFGFEAWSYVWLPGDRNCCITFCEDKKNGTGYFCQERFRKEASDSFPRLAIYCGDNIRKIMPCS</sequence>
<feature type="transmembrane region" description="Helical" evidence="2">
    <location>
        <begin position="93"/>
        <end position="115"/>
    </location>
</feature>
<accession>A0A9P1H2F8</accession>
<feature type="compositionally biased region" description="Low complexity" evidence="1">
    <location>
        <begin position="135"/>
        <end position="158"/>
    </location>
</feature>
<keyword evidence="4" id="KW-1185">Reference proteome</keyword>
<dbReference type="AlphaFoldDB" id="A0A9P1H2F8"/>
<reference evidence="3" key="1">
    <citation type="submission" date="2022-11" db="EMBL/GenBank/DDBJ databases">
        <authorList>
            <person name="Scott C."/>
            <person name="Bruce N."/>
        </authorList>
    </citation>
    <scope>NUCLEOTIDE SEQUENCE</scope>
</reference>
<dbReference type="Proteomes" id="UP000838763">
    <property type="component" value="Unassembled WGS sequence"/>
</dbReference>
<keyword evidence="2" id="KW-0472">Membrane</keyword>
<proteinExistence type="predicted"/>
<dbReference type="OrthoDB" id="5226655at2759"/>
<evidence type="ECO:0000313" key="4">
    <source>
        <dbReference type="Proteomes" id="UP000838763"/>
    </source>
</evidence>
<keyword evidence="2" id="KW-0812">Transmembrane</keyword>
<evidence type="ECO:0000256" key="2">
    <source>
        <dbReference type="SAM" id="Phobius"/>
    </source>
</evidence>
<keyword evidence="2" id="KW-1133">Transmembrane helix</keyword>
<comment type="caution">
    <text evidence="3">The sequence shown here is derived from an EMBL/GenBank/DDBJ whole genome shotgun (WGS) entry which is preliminary data.</text>
</comment>